<sequence>MTDGETPLQHRQPRRGDKVVPAAHGGVTVEGVVVSYTSGRLTLQSPRDGRLTLPMLRFTWKPKARHWVCWPSDLSRHMRAVVQAEDAHARARYGLEPRVGDFCLISGRTGWISRCYAKPVQADAGVGAIFHTLAGYEVTTAAGPVRIECGQIAFDAEKRLWIADA</sequence>
<evidence type="ECO:0000313" key="1">
    <source>
        <dbReference type="EMBL" id="UTC28942.1"/>
    </source>
</evidence>
<proteinExistence type="predicted"/>
<reference evidence="1" key="1">
    <citation type="submission" date="2022-04" db="EMBL/GenBank/DDBJ databases">
        <authorList>
            <person name="Friedrich I."/>
            <person name="Schneider D."/>
            <person name="Poehlein A."/>
            <person name="Hertel R."/>
            <person name="Daniel R."/>
        </authorList>
    </citation>
    <scope>NUCLEOTIDE SEQUENCE</scope>
</reference>
<organism evidence="1 2">
    <name type="scientific">Brevundimonas phage vB_BpoS-Marchewka</name>
    <dbReference type="NCBI Taxonomy" id="2948604"/>
    <lineage>
        <taxon>Viruses</taxon>
        <taxon>Duplodnaviria</taxon>
        <taxon>Heunggongvirae</taxon>
        <taxon>Uroviricota</taxon>
        <taxon>Caudoviricetes</taxon>
        <taxon>Jeanschmidtviridae</taxon>
        <taxon>Marchewkavirus</taxon>
        <taxon>Marchewkavirus marchewka</taxon>
    </lineage>
</organism>
<dbReference type="Proteomes" id="UP001056634">
    <property type="component" value="Segment"/>
</dbReference>
<protein>
    <submittedName>
        <fullName evidence="1">Uncharacterized protein</fullName>
    </submittedName>
</protein>
<accession>A0A9E7SU06</accession>
<evidence type="ECO:0000313" key="2">
    <source>
        <dbReference type="Proteomes" id="UP001056634"/>
    </source>
</evidence>
<keyword evidence="2" id="KW-1185">Reference proteome</keyword>
<name>A0A9E7SU06_9CAUD</name>
<gene>
    <name evidence="1" type="ORF">MARCHEWKA_04300</name>
</gene>
<dbReference type="EMBL" id="ON529851">
    <property type="protein sequence ID" value="UTC28942.1"/>
    <property type="molecule type" value="Genomic_DNA"/>
</dbReference>